<dbReference type="EC" id="3.5.2.9" evidence="6"/>
<dbReference type="Pfam" id="PF02538">
    <property type="entry name" value="Hydantoinase_B"/>
    <property type="match status" value="1"/>
</dbReference>
<dbReference type="GO" id="GO:0017168">
    <property type="term" value="F:5-oxoprolinase (ATP-hydrolyzing) activity"/>
    <property type="evidence" value="ECO:0007669"/>
    <property type="project" value="UniProtKB-EC"/>
</dbReference>
<organism evidence="6 7">
    <name type="scientific">Planktothrix pseudagardhii</name>
    <dbReference type="NCBI Taxonomy" id="132604"/>
    <lineage>
        <taxon>Bacteria</taxon>
        <taxon>Bacillati</taxon>
        <taxon>Cyanobacteriota</taxon>
        <taxon>Cyanophyceae</taxon>
        <taxon>Oscillatoriophycideae</taxon>
        <taxon>Oscillatoriales</taxon>
        <taxon>Microcoleaceae</taxon>
        <taxon>Planktothrix</taxon>
    </lineage>
</organism>
<evidence type="ECO:0000256" key="1">
    <source>
        <dbReference type="ARBA" id="ARBA00010403"/>
    </source>
</evidence>
<dbReference type="GO" id="GO:0006749">
    <property type="term" value="P:glutathione metabolic process"/>
    <property type="evidence" value="ECO:0007669"/>
    <property type="project" value="TreeGrafter"/>
</dbReference>
<dbReference type="Pfam" id="PF19278">
    <property type="entry name" value="Hydant_A_C"/>
    <property type="match status" value="1"/>
</dbReference>
<feature type="domain" description="Hydantoinase A/oxoprolinase" evidence="2">
    <location>
        <begin position="375"/>
        <end position="634"/>
    </location>
</feature>
<feature type="domain" description="Hydantoinase/oxoprolinase N-terminal" evidence="4">
    <location>
        <begin position="14"/>
        <end position="193"/>
    </location>
</feature>
<dbReference type="InterPro" id="IPR045079">
    <property type="entry name" value="Oxoprolinase-like"/>
</dbReference>
<dbReference type="RefSeq" id="WP_254173778.1">
    <property type="nucleotide sequence ID" value="NZ_LR882967.1"/>
</dbReference>
<dbReference type="Pfam" id="PF05378">
    <property type="entry name" value="Hydant_A_N"/>
    <property type="match status" value="1"/>
</dbReference>
<name>A0A9W4CKB4_9CYAN</name>
<evidence type="ECO:0000259" key="4">
    <source>
        <dbReference type="Pfam" id="PF05378"/>
    </source>
</evidence>
<comment type="similarity">
    <text evidence="1">Belongs to the oxoprolinase family.</text>
</comment>
<feature type="domain" description="Hydantoinase B/oxoprolinase" evidence="3">
    <location>
        <begin position="851"/>
        <end position="1357"/>
    </location>
</feature>
<protein>
    <submittedName>
        <fullName evidence="6">5-oxoprolinase</fullName>
        <ecNumber evidence="6">3.5.2.9</ecNumber>
    </submittedName>
</protein>
<gene>
    <name evidence="6" type="primary">OXP1</name>
    <name evidence="6" type="ORF">NO713_02360</name>
</gene>
<keyword evidence="7" id="KW-1185">Reference proteome</keyword>
<sequence length="1359" mass="149875">MTSTPQPNATTYQFWIDRGGTFTDIVARKPDGSLITHKLLSENPQRYPDAVIQGIREILDLSPHQPIPSELISEVKMGTTVATNALLERKGDRTLLIITKGFKDALRIGYQNRPDIFARQIILPEMLYEQVIEVEERYTAQGEELTPVNLALLKPQLEQAYQTGIRSCAIVLMHGYRYPHHEQQIATLAQEIGFTQISVSHQISPLMKLVSRGDTTVVDAYLSPILKRYINQVASQLNCDAEKLRPNPPAPFPAREGGVRDLFKIRDLILRILPPSPLNFNPEKLLRPNPPAPFPAREWGVRNLFNIRDLILRILPPSPLNFNPEKLLRPNPPAPFPAREWGVRNLFKIRDVISKILPPSPRRRGAGGEVKLNPIKLMFMQSNGGLTNAQKFQGKDSILSGPAGGIVGAVQTSLKAGFQNIITFDMGGTSTDVAHFNGEYERQFETEIAGVRMRTPMMAIHTVAAGGGSILTFDGSRYRVGPESAGANPGPACYRLGGPLTVTDANVMLGKIQPQFFPKVFGKNGDLLLDSEIVRQKFTELAIEIQTQTEDNKTPEEVATGFITIAVENMANAIKKISLQRGYDVSNYTLCCFGGAGGQHACLIANTLGIKQIFIHPYAGVLSAYGMGLADVRILREKAIEKPLTGNLISELEASFLELETEAKTELENPDSKIEIILKLNLKYEGTDSILSVNLIPPTPLSKGGEREANFYDSVLMTLKQQFEQQHQTRYGFIKPEKNLIVESINIEIIQKMDTSEEPILTRTRTQPPTAIATVPIYTNNQWQNTPIFERDDLQPGDIINGPAMIIESIGTNIIEPGWQAELTSKNHLILKRTDCINSPLVRENREIKADPVKLEIFKNLFQFIAEQMGITLQNTASSVNIKERLDFSCAIFDQNGQLVANAPHIPVHLGSMGESVESLIAAKGETLKPGDVYLLNNPYNGGTHLPDVTVITPVFNNSGKQILFYVASRGHQADIGGITPGSMPPNSTHIEEEGILIDNIQLVKQGNFLETELLNLLTSGKYPARNPATNIADLQAQIAANEKGVQELQKMVTKYGLNTVKTYMQYVQDNAEESVRRAIDVLTDGEFTYQMDNGGVIKVSIQIDKNNRNATIDFTGTSEQLTSNFNAPKSICKAAVLYVFRTLVDDNIPLNAGCLKPLEIIIPEGCFLNPHYPAAVVAGNVETSQAIVDALYGALNVMSASQGTMNNFTFGNKNYQYYETICGGSGAGINYHGTDAVHTHMTNSRLTDPEVLEWRYPVLLEEFSIRENSGGLGQFKGGNGIIRKVQFLEPMTAAILSEHRIIPPFGLNGGQPGLVGKNYVIRNDKTREELNSTATVEMNIHDTFVIETPGGGGYGKNH</sequence>
<dbReference type="PANTHER" id="PTHR11365:SF23">
    <property type="entry name" value="HYPOTHETICAL 5-OXOPROLINASE (EUROFUNG)-RELATED"/>
    <property type="match status" value="1"/>
</dbReference>
<dbReference type="InterPro" id="IPR003692">
    <property type="entry name" value="Hydantoinase_B"/>
</dbReference>
<evidence type="ECO:0000259" key="5">
    <source>
        <dbReference type="Pfam" id="PF19278"/>
    </source>
</evidence>
<evidence type="ECO:0000313" key="6">
    <source>
        <dbReference type="EMBL" id="CAD5947892.1"/>
    </source>
</evidence>
<dbReference type="KEGG" id="ppsu:NO713_02360"/>
<dbReference type="Proteomes" id="UP001153719">
    <property type="component" value="Chromosome"/>
</dbReference>
<dbReference type="EMBL" id="LR882967">
    <property type="protein sequence ID" value="CAD5947892.1"/>
    <property type="molecule type" value="Genomic_DNA"/>
</dbReference>
<evidence type="ECO:0000259" key="2">
    <source>
        <dbReference type="Pfam" id="PF01968"/>
    </source>
</evidence>
<accession>A0A9W4CKB4</accession>
<reference evidence="6" key="1">
    <citation type="submission" date="2020-09" db="EMBL/GenBank/DDBJ databases">
        <authorList>
            <person name="Blom J."/>
        </authorList>
    </citation>
    <scope>NUCLEOTIDE SEQUENCE</scope>
    <source>
        <strain evidence="6">No.713</strain>
    </source>
</reference>
<dbReference type="InterPro" id="IPR008040">
    <property type="entry name" value="Hydant_A_N"/>
</dbReference>
<feature type="domain" description="Acetophenone carboxylase-like C-terminal" evidence="5">
    <location>
        <begin position="755"/>
        <end position="827"/>
    </location>
</feature>
<evidence type="ECO:0000259" key="3">
    <source>
        <dbReference type="Pfam" id="PF02538"/>
    </source>
</evidence>
<dbReference type="Pfam" id="PF01968">
    <property type="entry name" value="Hydantoinase_A"/>
    <property type="match status" value="1"/>
</dbReference>
<dbReference type="InterPro" id="IPR002821">
    <property type="entry name" value="Hydantoinase_A"/>
</dbReference>
<dbReference type="GO" id="GO:0005829">
    <property type="term" value="C:cytosol"/>
    <property type="evidence" value="ECO:0007669"/>
    <property type="project" value="TreeGrafter"/>
</dbReference>
<proteinExistence type="inferred from homology"/>
<evidence type="ECO:0000313" key="7">
    <source>
        <dbReference type="Proteomes" id="UP001153719"/>
    </source>
</evidence>
<keyword evidence="6" id="KW-0378">Hydrolase</keyword>
<dbReference type="PANTHER" id="PTHR11365">
    <property type="entry name" value="5-OXOPROLINASE RELATED"/>
    <property type="match status" value="1"/>
</dbReference>
<dbReference type="InterPro" id="IPR049517">
    <property type="entry name" value="ACX-like_C"/>
</dbReference>